<dbReference type="GO" id="GO:0005524">
    <property type="term" value="F:ATP binding"/>
    <property type="evidence" value="ECO:0007669"/>
    <property type="project" value="UniProtKB-KW"/>
</dbReference>
<evidence type="ECO:0000256" key="1">
    <source>
        <dbReference type="ARBA" id="ARBA00004123"/>
    </source>
</evidence>
<sequence>MFNRKKRMFEGQERSNDEAGGGRHSASLSSLLTKKVKKEHHDTGSLERMAQRSNLNTRNEEVFVSNGDFYDNPFDDPDDEICVLNADEVFKKIGFSQEVQDFYMKKKNIRDLHNWQKECLTEPNFLNGENFILSLKTGAGKNLVAELMMLREGLVNNKNCIIVLPYVAAAQEKARSLSAFEELEIFAEEYTGSEGKIPPVKRRKGQNIFVATYERANTLMDKLIKENRLGEIGLFVVDGLHMIGEKGRGDTVEKLIFKYLMLGSVQIIGMSSALGPDDKTEMCKFMRAKLFSSNFQPVKVVERVKIGDSLYNVSKKGDLIIHSKMGINDINRNDDSDGLISLIKGIVPQKSVVVFCPTKDNSEHVCEMIATLLPGSFKKPNVQRQEIIDNIKNENGGYIEETMKIGICAGIAYHHSGLTNGEKFWIETGFKTGALYALCATSTLCTGVNLPARCVIIKQPFIGKDFLEKSGYIQMIGRAGRSGYEGESITIVGRRCEWKFRNMLKSPLKSCRSQLLNEVNLEKFIKNLIYLKLVKNVEGLRDSLSKTLAGIQNNDECLSLMEEVLQSLKARDVIKIENGVRLKLNYQQCNCL</sequence>
<dbReference type="Pfam" id="PF00270">
    <property type="entry name" value="DEAD"/>
    <property type="match status" value="1"/>
</dbReference>
<comment type="catalytic activity">
    <reaction evidence="9">
        <text>ATP + H2O = ADP + phosphate + H(+)</text>
        <dbReference type="Rhea" id="RHEA:13065"/>
        <dbReference type="ChEBI" id="CHEBI:15377"/>
        <dbReference type="ChEBI" id="CHEBI:15378"/>
        <dbReference type="ChEBI" id="CHEBI:30616"/>
        <dbReference type="ChEBI" id="CHEBI:43474"/>
        <dbReference type="ChEBI" id="CHEBI:456216"/>
        <dbReference type="EC" id="5.6.2.4"/>
    </reaction>
</comment>
<dbReference type="PROSITE" id="PS51192">
    <property type="entry name" value="HELICASE_ATP_BIND_1"/>
    <property type="match status" value="1"/>
</dbReference>
<reference evidence="14" key="1">
    <citation type="submission" date="2017-02" db="UniProtKB">
        <authorList>
            <consortium name="WormBaseParasite"/>
        </authorList>
    </citation>
    <scope>IDENTIFICATION</scope>
</reference>
<dbReference type="SUPFAM" id="SSF52540">
    <property type="entry name" value="P-loop containing nucleoside triphosphate hydrolases"/>
    <property type="match status" value="1"/>
</dbReference>
<dbReference type="InterPro" id="IPR011545">
    <property type="entry name" value="DEAD/DEAH_box_helicase_dom"/>
</dbReference>
<keyword evidence="6" id="KW-0067">ATP-binding</keyword>
<evidence type="ECO:0000256" key="6">
    <source>
        <dbReference type="ARBA" id="ARBA00022840"/>
    </source>
</evidence>
<evidence type="ECO:0000259" key="12">
    <source>
        <dbReference type="PROSITE" id="PS51194"/>
    </source>
</evidence>
<dbReference type="SMART" id="SM00490">
    <property type="entry name" value="HELICc"/>
    <property type="match status" value="1"/>
</dbReference>
<organism evidence="13 14">
    <name type="scientific">Strongyloides papillosus</name>
    <name type="common">Intestinal threadworm</name>
    <dbReference type="NCBI Taxonomy" id="174720"/>
    <lineage>
        <taxon>Eukaryota</taxon>
        <taxon>Metazoa</taxon>
        <taxon>Ecdysozoa</taxon>
        <taxon>Nematoda</taxon>
        <taxon>Chromadorea</taxon>
        <taxon>Rhabditida</taxon>
        <taxon>Tylenchina</taxon>
        <taxon>Panagrolaimomorpha</taxon>
        <taxon>Strongyloidoidea</taxon>
        <taxon>Strongyloididae</taxon>
        <taxon>Strongyloides</taxon>
    </lineage>
</organism>
<evidence type="ECO:0000256" key="10">
    <source>
        <dbReference type="SAM" id="MobiDB-lite"/>
    </source>
</evidence>
<dbReference type="Gene3D" id="3.40.50.300">
    <property type="entry name" value="P-loop containing nucleotide triphosphate hydrolases"/>
    <property type="match status" value="2"/>
</dbReference>
<dbReference type="STRING" id="174720.A0A0N5BTB7"/>
<keyword evidence="8" id="KW-0539">Nucleus</keyword>
<dbReference type="PANTHER" id="PTHR47961:SF12">
    <property type="entry name" value="HELICASE POLQ-LIKE"/>
    <property type="match status" value="1"/>
</dbReference>
<dbReference type="GO" id="GO:0016787">
    <property type="term" value="F:hydrolase activity"/>
    <property type="evidence" value="ECO:0007669"/>
    <property type="project" value="UniProtKB-KW"/>
</dbReference>
<dbReference type="InterPro" id="IPR027417">
    <property type="entry name" value="P-loop_NTPase"/>
</dbReference>
<dbReference type="InterPro" id="IPR050474">
    <property type="entry name" value="Hel308_SKI2-like"/>
</dbReference>
<evidence type="ECO:0000256" key="8">
    <source>
        <dbReference type="ARBA" id="ARBA00023242"/>
    </source>
</evidence>
<evidence type="ECO:0000313" key="14">
    <source>
        <dbReference type="WBParaSite" id="SPAL_0000910400.1"/>
    </source>
</evidence>
<dbReference type="GO" id="GO:0043138">
    <property type="term" value="F:3'-5' DNA helicase activity"/>
    <property type="evidence" value="ECO:0007669"/>
    <property type="project" value="UniProtKB-EC"/>
</dbReference>
<feature type="compositionally biased region" description="Basic and acidic residues" evidence="10">
    <location>
        <begin position="8"/>
        <end position="21"/>
    </location>
</feature>
<dbReference type="Proteomes" id="UP000046392">
    <property type="component" value="Unplaced"/>
</dbReference>
<proteinExistence type="predicted"/>
<feature type="domain" description="Helicase ATP-binding" evidence="11">
    <location>
        <begin position="122"/>
        <end position="292"/>
    </location>
</feature>
<evidence type="ECO:0000313" key="13">
    <source>
        <dbReference type="Proteomes" id="UP000046392"/>
    </source>
</evidence>
<keyword evidence="7" id="KW-0234">DNA repair</keyword>
<keyword evidence="4" id="KW-0378">Hydrolase</keyword>
<dbReference type="InterPro" id="IPR001650">
    <property type="entry name" value="Helicase_C-like"/>
</dbReference>
<dbReference type="PANTHER" id="PTHR47961">
    <property type="entry name" value="DNA POLYMERASE THETA, PUTATIVE (AFU_ORTHOLOGUE AFUA_1G05260)-RELATED"/>
    <property type="match status" value="1"/>
</dbReference>
<dbReference type="GO" id="GO:0005634">
    <property type="term" value="C:nucleus"/>
    <property type="evidence" value="ECO:0007669"/>
    <property type="project" value="UniProtKB-SubCell"/>
</dbReference>
<dbReference type="PROSITE" id="PS51194">
    <property type="entry name" value="HELICASE_CTER"/>
    <property type="match status" value="1"/>
</dbReference>
<protein>
    <submittedName>
        <fullName evidence="14">Helicase POLQ-like</fullName>
    </submittedName>
</protein>
<feature type="region of interest" description="Disordered" evidence="10">
    <location>
        <begin position="1"/>
        <end position="48"/>
    </location>
</feature>
<evidence type="ECO:0000256" key="9">
    <source>
        <dbReference type="ARBA" id="ARBA00048988"/>
    </source>
</evidence>
<keyword evidence="5" id="KW-0347">Helicase</keyword>
<name>A0A0N5BTB7_STREA</name>
<dbReference type="SMART" id="SM00487">
    <property type="entry name" value="DEXDc"/>
    <property type="match status" value="1"/>
</dbReference>
<dbReference type="InterPro" id="IPR014001">
    <property type="entry name" value="Helicase_ATP-bd"/>
</dbReference>
<dbReference type="FunFam" id="3.40.50.300:FF:000813">
    <property type="entry name" value="helicase POLQ-like isoform X1"/>
    <property type="match status" value="1"/>
</dbReference>
<evidence type="ECO:0000256" key="3">
    <source>
        <dbReference type="ARBA" id="ARBA00022763"/>
    </source>
</evidence>
<feature type="domain" description="Helicase C-terminal" evidence="12">
    <location>
        <begin position="338"/>
        <end position="529"/>
    </location>
</feature>
<dbReference type="Pfam" id="PF20470">
    <property type="entry name" value="HTH_61"/>
    <property type="match status" value="1"/>
</dbReference>
<evidence type="ECO:0000256" key="4">
    <source>
        <dbReference type="ARBA" id="ARBA00022801"/>
    </source>
</evidence>
<keyword evidence="2" id="KW-0547">Nucleotide-binding</keyword>
<evidence type="ECO:0000256" key="5">
    <source>
        <dbReference type="ARBA" id="ARBA00022806"/>
    </source>
</evidence>
<dbReference type="AlphaFoldDB" id="A0A0N5BTB7"/>
<dbReference type="GO" id="GO:0003676">
    <property type="term" value="F:nucleic acid binding"/>
    <property type="evidence" value="ECO:0007669"/>
    <property type="project" value="InterPro"/>
</dbReference>
<evidence type="ECO:0000256" key="7">
    <source>
        <dbReference type="ARBA" id="ARBA00023204"/>
    </source>
</evidence>
<dbReference type="InterPro" id="IPR046931">
    <property type="entry name" value="HTH_61"/>
</dbReference>
<dbReference type="GO" id="GO:0006281">
    <property type="term" value="P:DNA repair"/>
    <property type="evidence" value="ECO:0007669"/>
    <property type="project" value="UniProtKB-KW"/>
</dbReference>
<dbReference type="Pfam" id="PF00271">
    <property type="entry name" value="Helicase_C"/>
    <property type="match status" value="1"/>
</dbReference>
<comment type="subcellular location">
    <subcellularLocation>
        <location evidence="1">Nucleus</location>
    </subcellularLocation>
</comment>
<dbReference type="WBParaSite" id="SPAL_0000910400.1">
    <property type="protein sequence ID" value="SPAL_0000910400.1"/>
    <property type="gene ID" value="SPAL_0000910400"/>
</dbReference>
<evidence type="ECO:0000256" key="2">
    <source>
        <dbReference type="ARBA" id="ARBA00022741"/>
    </source>
</evidence>
<accession>A0A0N5BTB7</accession>
<evidence type="ECO:0000259" key="11">
    <source>
        <dbReference type="PROSITE" id="PS51192"/>
    </source>
</evidence>
<keyword evidence="3" id="KW-0227">DNA damage</keyword>
<keyword evidence="13" id="KW-1185">Reference proteome</keyword>